<evidence type="ECO:0000256" key="13">
    <source>
        <dbReference type="SAM" id="Phobius"/>
    </source>
</evidence>
<feature type="transmembrane region" description="Helical" evidence="13">
    <location>
        <begin position="21"/>
        <end position="41"/>
    </location>
</feature>
<feature type="transmembrane region" description="Helical" evidence="13">
    <location>
        <begin position="161"/>
        <end position="185"/>
    </location>
</feature>
<evidence type="ECO:0000256" key="8">
    <source>
        <dbReference type="ARBA" id="ARBA00022692"/>
    </source>
</evidence>
<keyword evidence="10 13" id="KW-1133">Transmembrane helix</keyword>
<evidence type="ECO:0000256" key="6">
    <source>
        <dbReference type="ARBA" id="ARBA00022475"/>
    </source>
</evidence>
<comment type="function">
    <text evidence="1 12">Required for the export of heme to the periplasm for the biogenesis of c-type cytochromes.</text>
</comment>
<keyword evidence="8 13" id="KW-0812">Transmembrane</keyword>
<gene>
    <name evidence="14" type="primary">ccmB</name>
    <name evidence="14" type="ORF">DZC52_03335</name>
</gene>
<comment type="caution">
    <text evidence="14">The sequence shown here is derived from an EMBL/GenBank/DDBJ whole genome shotgun (WGS) entry which is preliminary data.</text>
</comment>
<evidence type="ECO:0000313" key="14">
    <source>
        <dbReference type="EMBL" id="RFF32039.1"/>
    </source>
</evidence>
<keyword evidence="6 12" id="KW-1003">Cell membrane</keyword>
<dbReference type="EMBL" id="QUZK01000014">
    <property type="protein sequence ID" value="RFF32039.1"/>
    <property type="molecule type" value="Genomic_DNA"/>
</dbReference>
<evidence type="ECO:0000256" key="2">
    <source>
        <dbReference type="ARBA" id="ARBA00004429"/>
    </source>
</evidence>
<proteinExistence type="inferred from homology"/>
<evidence type="ECO:0000256" key="1">
    <source>
        <dbReference type="ARBA" id="ARBA00002442"/>
    </source>
</evidence>
<accession>A0A3E1KC13</accession>
<dbReference type="OrthoDB" id="9799895at2"/>
<reference evidence="14 15" key="1">
    <citation type="submission" date="2018-08" db="EMBL/GenBank/DDBJ databases">
        <title>Wenzhouxiangella salilacus sp. nov., a novel bacterium isolated from a saline lake in Xinjiang Province, China.</title>
        <authorList>
            <person name="Han S."/>
        </authorList>
    </citation>
    <scope>NUCLEOTIDE SEQUENCE [LARGE SCALE GENOMIC DNA]</scope>
    <source>
        <strain evidence="14 15">XDB06</strain>
    </source>
</reference>
<keyword evidence="7 12" id="KW-0997">Cell inner membrane</keyword>
<evidence type="ECO:0000256" key="4">
    <source>
        <dbReference type="ARBA" id="ARBA00016452"/>
    </source>
</evidence>
<evidence type="ECO:0000256" key="7">
    <source>
        <dbReference type="ARBA" id="ARBA00022519"/>
    </source>
</evidence>
<organism evidence="14 15">
    <name type="scientific">Wenzhouxiangella sediminis</name>
    <dbReference type="NCBI Taxonomy" id="1792836"/>
    <lineage>
        <taxon>Bacteria</taxon>
        <taxon>Pseudomonadati</taxon>
        <taxon>Pseudomonadota</taxon>
        <taxon>Gammaproteobacteria</taxon>
        <taxon>Chromatiales</taxon>
        <taxon>Wenzhouxiangellaceae</taxon>
        <taxon>Wenzhouxiangella</taxon>
    </lineage>
</organism>
<keyword evidence="5 12" id="KW-0813">Transport</keyword>
<dbReference type="GO" id="GO:0017004">
    <property type="term" value="P:cytochrome complex assembly"/>
    <property type="evidence" value="ECO:0007669"/>
    <property type="project" value="UniProtKB-KW"/>
</dbReference>
<dbReference type="AlphaFoldDB" id="A0A3E1KC13"/>
<comment type="subcellular location">
    <subcellularLocation>
        <location evidence="2">Cell inner membrane</location>
        <topology evidence="2">Multi-pass membrane protein</topology>
    </subcellularLocation>
</comment>
<dbReference type="InterPro" id="IPR003544">
    <property type="entry name" value="Cyt_c_biogenesis_CcmB"/>
</dbReference>
<evidence type="ECO:0000256" key="5">
    <source>
        <dbReference type="ARBA" id="ARBA00022448"/>
    </source>
</evidence>
<dbReference type="PANTHER" id="PTHR30070:SF1">
    <property type="entry name" value="CYTOCHROME C BIOGENESIS B-RELATED"/>
    <property type="match status" value="1"/>
</dbReference>
<dbReference type="PIRSF" id="PIRSF002764">
    <property type="entry name" value="CcmB"/>
    <property type="match status" value="1"/>
</dbReference>
<feature type="transmembrane region" description="Helical" evidence="13">
    <location>
        <begin position="47"/>
        <end position="68"/>
    </location>
</feature>
<evidence type="ECO:0000256" key="10">
    <source>
        <dbReference type="ARBA" id="ARBA00022989"/>
    </source>
</evidence>
<protein>
    <recommendedName>
        <fullName evidence="4 12">Heme exporter protein B</fullName>
    </recommendedName>
</protein>
<dbReference type="InterPro" id="IPR026031">
    <property type="entry name" value="Cyt_c_CcmB_bac"/>
</dbReference>
<comment type="similarity">
    <text evidence="3 12">Belongs to the CcmB/CycW/HelB family.</text>
</comment>
<dbReference type="Proteomes" id="UP000260351">
    <property type="component" value="Unassembled WGS sequence"/>
</dbReference>
<dbReference type="PRINTS" id="PR01414">
    <property type="entry name" value="CCMBBIOGNSIS"/>
</dbReference>
<keyword evidence="15" id="KW-1185">Reference proteome</keyword>
<evidence type="ECO:0000256" key="12">
    <source>
        <dbReference type="PIRNR" id="PIRNR002764"/>
    </source>
</evidence>
<dbReference type="GO" id="GO:0005886">
    <property type="term" value="C:plasma membrane"/>
    <property type="evidence" value="ECO:0007669"/>
    <property type="project" value="UniProtKB-SubCell"/>
</dbReference>
<evidence type="ECO:0000256" key="3">
    <source>
        <dbReference type="ARBA" id="ARBA00010544"/>
    </source>
</evidence>
<name>A0A3E1KC13_9GAMM</name>
<keyword evidence="11 12" id="KW-0472">Membrane</keyword>
<feature type="transmembrane region" description="Helical" evidence="13">
    <location>
        <begin position="99"/>
        <end position="118"/>
    </location>
</feature>
<feature type="transmembrane region" description="Helical" evidence="13">
    <location>
        <begin position="130"/>
        <end position="154"/>
    </location>
</feature>
<feature type="transmembrane region" description="Helical" evidence="13">
    <location>
        <begin position="197"/>
        <end position="217"/>
    </location>
</feature>
<dbReference type="Pfam" id="PF03379">
    <property type="entry name" value="CcmB"/>
    <property type="match status" value="1"/>
</dbReference>
<dbReference type="GO" id="GO:0015232">
    <property type="term" value="F:heme transmembrane transporter activity"/>
    <property type="evidence" value="ECO:0007669"/>
    <property type="project" value="InterPro"/>
</dbReference>
<evidence type="ECO:0000313" key="15">
    <source>
        <dbReference type="Proteomes" id="UP000260351"/>
    </source>
</evidence>
<dbReference type="PANTHER" id="PTHR30070">
    <property type="entry name" value="HEME EXPORTER PROTEIN B"/>
    <property type="match status" value="1"/>
</dbReference>
<sequence length="222" mass="23058">MLSPMKALLRRDLRLAVRHGGESLMPLIFLFAVIILVPLGVGPGPNLLASIAPGMIWVAALLASLLALEQLFRPDLEDGTLEQWWVGAGSPAALVVTRLFSHWLITGVPVIVFAPLAAEMLYLPDSALPTLMLSLLIGTPVLSLVGGLASALTLGTNRGSVLLSILVFPMVVPVLIFATGGVAAAAEGLSASAHMGLLTALLILAVTLVPLATTAALRLNIE</sequence>
<evidence type="ECO:0000256" key="9">
    <source>
        <dbReference type="ARBA" id="ARBA00022748"/>
    </source>
</evidence>
<dbReference type="NCBIfam" id="TIGR01190">
    <property type="entry name" value="ccmB"/>
    <property type="match status" value="1"/>
</dbReference>
<evidence type="ECO:0000256" key="11">
    <source>
        <dbReference type="ARBA" id="ARBA00023136"/>
    </source>
</evidence>
<dbReference type="GO" id="GO:1903607">
    <property type="term" value="P:cytochrome c biosynthetic process"/>
    <property type="evidence" value="ECO:0007669"/>
    <property type="project" value="TreeGrafter"/>
</dbReference>
<keyword evidence="9 12" id="KW-0201">Cytochrome c-type biogenesis</keyword>